<proteinExistence type="inferred from homology"/>
<dbReference type="EMBL" id="VIKU02000002">
    <property type="protein sequence ID" value="NHF59478.1"/>
    <property type="molecule type" value="Genomic_DNA"/>
</dbReference>
<keyword evidence="3 4" id="KW-0326">Glycosidase</keyword>
<gene>
    <name evidence="6" type="ORF">FK220_009010</name>
</gene>
<feature type="active site" description="Nucleophile" evidence="4">
    <location>
        <position position="307"/>
    </location>
</feature>
<feature type="domain" description="GH26" evidence="5">
    <location>
        <begin position="54"/>
        <end position="366"/>
    </location>
</feature>
<evidence type="ECO:0000313" key="6">
    <source>
        <dbReference type="EMBL" id="NHF59478.1"/>
    </source>
</evidence>
<organism evidence="6 7">
    <name type="scientific">Pelagihabitans pacificus</name>
    <dbReference type="NCBI Taxonomy" id="2696054"/>
    <lineage>
        <taxon>Bacteria</taxon>
        <taxon>Pseudomonadati</taxon>
        <taxon>Bacteroidota</taxon>
        <taxon>Flavobacteriia</taxon>
        <taxon>Flavobacteriales</taxon>
        <taxon>Flavobacteriaceae</taxon>
        <taxon>Pelagihabitans</taxon>
    </lineage>
</organism>
<dbReference type="SUPFAM" id="SSF51445">
    <property type="entry name" value="(Trans)glycosidases"/>
    <property type="match status" value="1"/>
</dbReference>
<accession>A0A967EDM1</accession>
<keyword evidence="7" id="KW-1185">Reference proteome</keyword>
<dbReference type="AlphaFoldDB" id="A0A967EDM1"/>
<reference evidence="6" key="1">
    <citation type="submission" date="2019-07" db="EMBL/GenBank/DDBJ databases">
        <authorList>
            <person name="De-Chao Zhang Q."/>
        </authorList>
    </citation>
    <scope>NUCLEOTIDE SEQUENCE</scope>
    <source>
        <strain evidence="6">TP-CH-4</strain>
    </source>
</reference>
<evidence type="ECO:0000256" key="4">
    <source>
        <dbReference type="PROSITE-ProRule" id="PRU01100"/>
    </source>
</evidence>
<evidence type="ECO:0000313" key="7">
    <source>
        <dbReference type="Proteomes" id="UP000707206"/>
    </source>
</evidence>
<dbReference type="GO" id="GO:0006080">
    <property type="term" value="P:substituted mannan metabolic process"/>
    <property type="evidence" value="ECO:0007669"/>
    <property type="project" value="InterPro"/>
</dbReference>
<dbReference type="Gene3D" id="3.20.20.80">
    <property type="entry name" value="Glycosidases"/>
    <property type="match status" value="1"/>
</dbReference>
<dbReference type="Pfam" id="PF02156">
    <property type="entry name" value="Glyco_hydro_26"/>
    <property type="match status" value="1"/>
</dbReference>
<dbReference type="PANTHER" id="PTHR40079:SF4">
    <property type="entry name" value="GH26 DOMAIN-CONTAINING PROTEIN-RELATED"/>
    <property type="match status" value="1"/>
</dbReference>
<dbReference type="RefSeq" id="WP_152573985.1">
    <property type="nucleotide sequence ID" value="NZ_VIKU02000002.1"/>
</dbReference>
<comment type="caution">
    <text evidence="6">The sequence shown here is derived from an EMBL/GenBank/DDBJ whole genome shotgun (WGS) entry which is preliminary data.</text>
</comment>
<evidence type="ECO:0000256" key="2">
    <source>
        <dbReference type="ARBA" id="ARBA00022801"/>
    </source>
</evidence>
<dbReference type="InterPro" id="IPR000805">
    <property type="entry name" value="Glyco_hydro_26"/>
</dbReference>
<dbReference type="Proteomes" id="UP000707206">
    <property type="component" value="Unassembled WGS sequence"/>
</dbReference>
<name>A0A967EDM1_9FLAO</name>
<dbReference type="InterPro" id="IPR022790">
    <property type="entry name" value="GH26_dom"/>
</dbReference>
<evidence type="ECO:0000256" key="1">
    <source>
        <dbReference type="ARBA" id="ARBA00007754"/>
    </source>
</evidence>
<dbReference type="GO" id="GO:0016985">
    <property type="term" value="F:mannan endo-1,4-beta-mannosidase activity"/>
    <property type="evidence" value="ECO:0007669"/>
    <property type="project" value="InterPro"/>
</dbReference>
<dbReference type="PRINTS" id="PR00739">
    <property type="entry name" value="GLHYDRLASE26"/>
</dbReference>
<evidence type="ECO:0000259" key="5">
    <source>
        <dbReference type="PROSITE" id="PS51764"/>
    </source>
</evidence>
<feature type="active site" description="Proton donor" evidence="4">
    <location>
        <position position="207"/>
    </location>
</feature>
<dbReference type="InterPro" id="IPR017853">
    <property type="entry name" value="GH"/>
</dbReference>
<dbReference type="PROSITE" id="PS51764">
    <property type="entry name" value="GH26"/>
    <property type="match status" value="1"/>
</dbReference>
<sequence>MQKILLLSGLLLFIGCVPKDTVETLPNIENTEGSNTNDLLNPPGIDSEVLFLDRSKRQLLAYFDELVKNEQLIVGQHCGNGPDDMTTYYNRYVDMLADISGRHVGLMGADLGFFPSSDYPVQSLIDHWNQGGLVTLSWHADNPFVEGYNVYWNTVENKGKINLKSLLKGEVQTKAWINYRTELDQIAGALQKLQDAGVTVIWRPFHEMNGDFFWWGINAYNNQQTNEADFIALWRDLYHTLTFDYGLDNLIWVYSVIPYQYWNAEVTTFYPGNEVVDLVGMDFYGSSPDFPDYKALKSLGKTLVLSESGPLEDGYGNWNMMQWADMLKGKAAYFLQWHSWSGAEVAIIDNANAVEMMNSTIVITRDEL</sequence>
<reference evidence="6" key="2">
    <citation type="submission" date="2020-03" db="EMBL/GenBank/DDBJ databases">
        <title>Flavobacteriaceae bacterium strain TP-CH-4, a member of the family Flavobacteriaceae isolated from a deep-sea seamount.</title>
        <authorList>
            <person name="Zhang D.-C."/>
        </authorList>
    </citation>
    <scope>NUCLEOTIDE SEQUENCE</scope>
    <source>
        <strain evidence="6">TP-CH-4</strain>
    </source>
</reference>
<evidence type="ECO:0000256" key="3">
    <source>
        <dbReference type="ARBA" id="ARBA00023295"/>
    </source>
</evidence>
<comment type="similarity">
    <text evidence="1 4">Belongs to the glycosyl hydrolase 26 family.</text>
</comment>
<dbReference type="PANTHER" id="PTHR40079">
    <property type="entry name" value="MANNAN ENDO-1,4-BETA-MANNOSIDASE E-RELATED"/>
    <property type="match status" value="1"/>
</dbReference>
<keyword evidence="2 4" id="KW-0378">Hydrolase</keyword>
<dbReference type="PROSITE" id="PS51257">
    <property type="entry name" value="PROKAR_LIPOPROTEIN"/>
    <property type="match status" value="1"/>
</dbReference>
<protein>
    <recommendedName>
        <fullName evidence="5">GH26 domain-containing protein</fullName>
    </recommendedName>
</protein>